<organism evidence="3 4">
    <name type="scientific">Candidatus Fimimonas merdipullorum</name>
    <dbReference type="NCBI Taxonomy" id="2840822"/>
    <lineage>
        <taxon>Bacteria</taxon>
        <taxon>Pseudomonadati</taxon>
        <taxon>Myxococcota</taxon>
        <taxon>Myxococcia</taxon>
        <taxon>Myxococcales</taxon>
        <taxon>Cystobacterineae</taxon>
        <taxon>Myxococcaceae</taxon>
        <taxon>Myxococcaceae incertae sedis</taxon>
        <taxon>Candidatus Fimimonas</taxon>
    </lineage>
</organism>
<feature type="transmembrane region" description="Helical" evidence="1">
    <location>
        <begin position="89"/>
        <end position="109"/>
    </location>
</feature>
<sequence length="292" mass="31283">MRTVYNKNDAYRAFAVAVFAALGAQILLSFVFLPFADENGNLSDTAYWIMQALYTALIGLSAFAYAAFTKTDFLKAAALNVKPSAAHTLWGIAIDVFLVVCMIPVNEWLMTAIEAAGLPRPSVDLPMQIFPLILVGSLLPAVTEEAVFRGTVAQGLAGGGVWKASLISGALFALFHMNPAQTVHQFLFGALLAALALRSGSTWTASIVHLFNNLTAVALSFVPIPDDLYAKMLLPAFFVGAAGAALCFFGYVKTTRSRQYEKEALLSSNALVLFVVALLVCAALWVFSLVAE</sequence>
<dbReference type="PANTHER" id="PTHR36435">
    <property type="entry name" value="SLR1288 PROTEIN"/>
    <property type="match status" value="1"/>
</dbReference>
<keyword evidence="1" id="KW-1133">Transmembrane helix</keyword>
<feature type="transmembrane region" description="Helical" evidence="1">
    <location>
        <begin position="160"/>
        <end position="177"/>
    </location>
</feature>
<feature type="transmembrane region" description="Helical" evidence="1">
    <location>
        <begin position="230"/>
        <end position="252"/>
    </location>
</feature>
<feature type="transmembrane region" description="Helical" evidence="1">
    <location>
        <begin position="264"/>
        <end position="287"/>
    </location>
</feature>
<reference evidence="3" key="1">
    <citation type="submission" date="2020-10" db="EMBL/GenBank/DDBJ databases">
        <authorList>
            <person name="Gilroy R."/>
        </authorList>
    </citation>
    <scope>NUCLEOTIDE SEQUENCE</scope>
    <source>
        <strain evidence="3">ChiHjej12B11-7776</strain>
    </source>
</reference>
<comment type="caution">
    <text evidence="3">The sequence shown here is derived from an EMBL/GenBank/DDBJ whole genome shotgun (WGS) entry which is preliminary data.</text>
</comment>
<evidence type="ECO:0000259" key="2">
    <source>
        <dbReference type="Pfam" id="PF02517"/>
    </source>
</evidence>
<dbReference type="GO" id="GO:0004175">
    <property type="term" value="F:endopeptidase activity"/>
    <property type="evidence" value="ECO:0007669"/>
    <property type="project" value="UniProtKB-ARBA"/>
</dbReference>
<name>A0A9D1MWQ7_9BACT</name>
<dbReference type="GO" id="GO:0008237">
    <property type="term" value="F:metallopeptidase activity"/>
    <property type="evidence" value="ECO:0007669"/>
    <property type="project" value="UniProtKB-KW"/>
</dbReference>
<feature type="domain" description="CAAX prenyl protease 2/Lysostaphin resistance protein A-like" evidence="2">
    <location>
        <begin position="129"/>
        <end position="214"/>
    </location>
</feature>
<evidence type="ECO:0000313" key="3">
    <source>
        <dbReference type="EMBL" id="HIU90408.1"/>
    </source>
</evidence>
<evidence type="ECO:0000313" key="4">
    <source>
        <dbReference type="Proteomes" id="UP000886852"/>
    </source>
</evidence>
<dbReference type="InterPro" id="IPR003675">
    <property type="entry name" value="Rce1/LyrA-like_dom"/>
</dbReference>
<dbReference type="Proteomes" id="UP000886852">
    <property type="component" value="Unassembled WGS sequence"/>
</dbReference>
<dbReference type="InterPro" id="IPR052710">
    <property type="entry name" value="CAAX_protease"/>
</dbReference>
<dbReference type="Pfam" id="PF02517">
    <property type="entry name" value="Rce1-like"/>
    <property type="match status" value="1"/>
</dbReference>
<accession>A0A9D1MWQ7</accession>
<keyword evidence="3" id="KW-0378">Hydrolase</keyword>
<evidence type="ECO:0000256" key="1">
    <source>
        <dbReference type="SAM" id="Phobius"/>
    </source>
</evidence>
<dbReference type="GO" id="GO:0080120">
    <property type="term" value="P:CAAX-box protein maturation"/>
    <property type="evidence" value="ECO:0007669"/>
    <property type="project" value="UniProtKB-ARBA"/>
</dbReference>
<feature type="transmembrane region" description="Helical" evidence="1">
    <location>
        <begin position="48"/>
        <end position="68"/>
    </location>
</feature>
<dbReference type="EMBL" id="DVOC01000004">
    <property type="protein sequence ID" value="HIU90408.1"/>
    <property type="molecule type" value="Genomic_DNA"/>
</dbReference>
<gene>
    <name evidence="3" type="ORF">IAC72_00130</name>
</gene>
<dbReference type="AlphaFoldDB" id="A0A9D1MWQ7"/>
<proteinExistence type="predicted"/>
<reference evidence="3" key="2">
    <citation type="journal article" date="2021" name="PeerJ">
        <title>Extensive microbial diversity within the chicken gut microbiome revealed by metagenomics and culture.</title>
        <authorList>
            <person name="Gilroy R."/>
            <person name="Ravi A."/>
            <person name="Getino M."/>
            <person name="Pursley I."/>
            <person name="Horton D.L."/>
            <person name="Alikhan N.F."/>
            <person name="Baker D."/>
            <person name="Gharbi K."/>
            <person name="Hall N."/>
            <person name="Watson M."/>
            <person name="Adriaenssens E.M."/>
            <person name="Foster-Nyarko E."/>
            <person name="Jarju S."/>
            <person name="Secka A."/>
            <person name="Antonio M."/>
            <person name="Oren A."/>
            <person name="Chaudhuri R.R."/>
            <person name="La Ragione R."/>
            <person name="Hildebrand F."/>
            <person name="Pallen M.J."/>
        </authorList>
    </citation>
    <scope>NUCLEOTIDE SEQUENCE</scope>
    <source>
        <strain evidence="3">ChiHjej12B11-7776</strain>
    </source>
</reference>
<keyword evidence="3" id="KW-0645">Protease</keyword>
<keyword evidence="3" id="KW-0482">Metalloprotease</keyword>
<dbReference type="PANTHER" id="PTHR36435:SF1">
    <property type="entry name" value="CAAX AMINO TERMINAL PROTEASE FAMILY PROTEIN"/>
    <property type="match status" value="1"/>
</dbReference>
<feature type="transmembrane region" description="Helical" evidence="1">
    <location>
        <begin position="129"/>
        <end position="148"/>
    </location>
</feature>
<keyword evidence="1" id="KW-0812">Transmembrane</keyword>
<keyword evidence="1" id="KW-0472">Membrane</keyword>
<feature type="transmembrane region" description="Helical" evidence="1">
    <location>
        <begin position="12"/>
        <end position="36"/>
    </location>
</feature>
<protein>
    <submittedName>
        <fullName evidence="3">CPBP family intramembrane metalloprotease</fullName>
    </submittedName>
</protein>